<keyword evidence="3" id="KW-1185">Reference proteome</keyword>
<dbReference type="KEGG" id="kak:Kalk_17760"/>
<dbReference type="PANTHER" id="PTHR43677">
    <property type="entry name" value="SHORT-CHAIN DEHYDROGENASE/REDUCTASE"/>
    <property type="match status" value="1"/>
</dbReference>
<dbReference type="InterPro" id="IPR051397">
    <property type="entry name" value="Zn-ADH-like_protein"/>
</dbReference>
<sequence>MKAVLCKEYGPAEKLVVEEVPSPSVGADGVLIAVHAAGINFPDTLIIENKYQFKPPLPFIPGTEVAGTVKAVGDKVTHVKPGDQVMGFAFVGAYAEEIVVPAASCFPMPSAFSYEEAAAFTMIYGTSYYALKQRGQLQAGETLLVLGASGGVGMAAVELGKLMGATVIAAGGNNEKLAVCQQRGADHIVNYNDADWKDQVKKLTGGNGADVIYDAVGGEYTQTAMRCINWGGRLLVVGFASGDIPQLAANLTLLKSSSVVGVFWGASLAKEAQANQDNFKELFQWSMEGKIKPYVCASYPLEQVADAMNLLLQRKAVGKVVLTMQ</sequence>
<proteinExistence type="predicted"/>
<dbReference type="CDD" id="cd08241">
    <property type="entry name" value="QOR1"/>
    <property type="match status" value="1"/>
</dbReference>
<gene>
    <name evidence="2" type="ORF">Kalk_17760</name>
</gene>
<protein>
    <submittedName>
        <fullName evidence="2">NADPH:quinone oxidoreductase</fullName>
    </submittedName>
</protein>
<dbReference type="SMART" id="SM00829">
    <property type="entry name" value="PKS_ER"/>
    <property type="match status" value="1"/>
</dbReference>
<dbReference type="AlphaFoldDB" id="A0A2K9LPH7"/>
<dbReference type="InterPro" id="IPR011032">
    <property type="entry name" value="GroES-like_sf"/>
</dbReference>
<organism evidence="2 3">
    <name type="scientific">Ketobacter alkanivorans</name>
    <dbReference type="NCBI Taxonomy" id="1917421"/>
    <lineage>
        <taxon>Bacteria</taxon>
        <taxon>Pseudomonadati</taxon>
        <taxon>Pseudomonadota</taxon>
        <taxon>Gammaproteobacteria</taxon>
        <taxon>Pseudomonadales</taxon>
        <taxon>Ketobacteraceae</taxon>
        <taxon>Ketobacter</taxon>
    </lineage>
</organism>
<dbReference type="InterPro" id="IPR036291">
    <property type="entry name" value="NAD(P)-bd_dom_sf"/>
</dbReference>
<dbReference type="GO" id="GO:0016491">
    <property type="term" value="F:oxidoreductase activity"/>
    <property type="evidence" value="ECO:0007669"/>
    <property type="project" value="InterPro"/>
</dbReference>
<dbReference type="SUPFAM" id="SSF50129">
    <property type="entry name" value="GroES-like"/>
    <property type="match status" value="1"/>
</dbReference>
<evidence type="ECO:0000313" key="2">
    <source>
        <dbReference type="EMBL" id="AUM14157.1"/>
    </source>
</evidence>
<evidence type="ECO:0000313" key="3">
    <source>
        <dbReference type="Proteomes" id="UP000235116"/>
    </source>
</evidence>
<reference evidence="3" key="1">
    <citation type="submission" date="2017-08" db="EMBL/GenBank/DDBJ databases">
        <title>Direct submision.</title>
        <authorList>
            <person name="Kim S.-J."/>
            <person name="Rhee S.-K."/>
        </authorList>
    </citation>
    <scope>NUCLEOTIDE SEQUENCE [LARGE SCALE GENOMIC DNA]</scope>
    <source>
        <strain evidence="3">GI5</strain>
    </source>
</reference>
<name>A0A2K9LPH7_9GAMM</name>
<dbReference type="Pfam" id="PF00107">
    <property type="entry name" value="ADH_zinc_N"/>
    <property type="match status" value="1"/>
</dbReference>
<dbReference type="Gene3D" id="3.90.180.10">
    <property type="entry name" value="Medium-chain alcohol dehydrogenases, catalytic domain"/>
    <property type="match status" value="1"/>
</dbReference>
<dbReference type="SUPFAM" id="SSF51735">
    <property type="entry name" value="NAD(P)-binding Rossmann-fold domains"/>
    <property type="match status" value="1"/>
</dbReference>
<dbReference type="RefSeq" id="WP_101895531.1">
    <property type="nucleotide sequence ID" value="NZ_CP022684.1"/>
</dbReference>
<dbReference type="PANTHER" id="PTHR43677:SF4">
    <property type="entry name" value="QUINONE OXIDOREDUCTASE-LIKE PROTEIN 2"/>
    <property type="match status" value="1"/>
</dbReference>
<dbReference type="InterPro" id="IPR013154">
    <property type="entry name" value="ADH-like_N"/>
</dbReference>
<dbReference type="InterPro" id="IPR020843">
    <property type="entry name" value="ER"/>
</dbReference>
<feature type="domain" description="Enoyl reductase (ER)" evidence="1">
    <location>
        <begin position="10"/>
        <end position="322"/>
    </location>
</feature>
<dbReference type="Proteomes" id="UP000235116">
    <property type="component" value="Chromosome"/>
</dbReference>
<dbReference type="Gene3D" id="3.40.50.720">
    <property type="entry name" value="NAD(P)-binding Rossmann-like Domain"/>
    <property type="match status" value="1"/>
</dbReference>
<dbReference type="Pfam" id="PF08240">
    <property type="entry name" value="ADH_N"/>
    <property type="match status" value="1"/>
</dbReference>
<accession>A0A2K9LPH7</accession>
<dbReference type="EMBL" id="CP022684">
    <property type="protein sequence ID" value="AUM14157.1"/>
    <property type="molecule type" value="Genomic_DNA"/>
</dbReference>
<evidence type="ECO:0000259" key="1">
    <source>
        <dbReference type="SMART" id="SM00829"/>
    </source>
</evidence>
<dbReference type="OrthoDB" id="9771084at2"/>
<dbReference type="InterPro" id="IPR013149">
    <property type="entry name" value="ADH-like_C"/>
</dbReference>